<dbReference type="Proteomes" id="UP000053707">
    <property type="component" value="Unassembled WGS sequence"/>
</dbReference>
<protein>
    <recommendedName>
        <fullName evidence="4">DUF2599 domain-containing protein</fullName>
    </recommendedName>
</protein>
<proteinExistence type="predicted"/>
<sequence>MRPTIAVVVMAAGLTVPALAAPVASANPPAKPTVPAPPFVDHVEWAKWGDLSSLRVYPTAAGRQASGLATPAQGEMAWAEVLALAPDADIPGMRPQFVCHWEFAEYYQPRKTSWNLEPWRPEVPYEQMVETGCNPGGTEEPF</sequence>
<evidence type="ECO:0000256" key="1">
    <source>
        <dbReference type="SAM" id="SignalP"/>
    </source>
</evidence>
<dbReference type="EMBL" id="LQIR01000067">
    <property type="protein sequence ID" value="KUI07705.1"/>
    <property type="molecule type" value="Genomic_DNA"/>
</dbReference>
<accession>A0A117JHP3</accession>
<name>A0A117JHP3_9MYCO</name>
<feature type="signal peptide" evidence="1">
    <location>
        <begin position="1"/>
        <end position="20"/>
    </location>
</feature>
<dbReference type="RefSeq" id="WP_064399710.1">
    <property type="nucleotide sequence ID" value="NZ_LQIR01000067.1"/>
</dbReference>
<reference evidence="2 3" key="1">
    <citation type="submission" date="2016-01" db="EMBL/GenBank/DDBJ databases">
        <authorList>
            <consortium name="TB Trials Study Group"/>
            <person name="Sutton G."/>
            <person name="Brinkac L."/>
            <person name="Sanka R."/>
            <person name="Adams M."/>
            <person name="Lau E.L."/>
            <person name="Macaden R."/>
            <person name="Grewal H.M.S."/>
        </authorList>
    </citation>
    <scope>NUCLEOTIDE SEQUENCE [LARGE SCALE GENOMIC DNA]</scope>
    <source>
        <strain evidence="2 3">IS-1744</strain>
    </source>
</reference>
<feature type="chain" id="PRO_5007149481" description="DUF2599 domain-containing protein" evidence="1">
    <location>
        <begin position="21"/>
        <end position="142"/>
    </location>
</feature>
<dbReference type="Pfam" id="PF10783">
    <property type="entry name" value="DUF2599"/>
    <property type="match status" value="1"/>
</dbReference>
<keyword evidence="1" id="KW-0732">Signal</keyword>
<evidence type="ECO:0000313" key="3">
    <source>
        <dbReference type="Proteomes" id="UP000053707"/>
    </source>
</evidence>
<evidence type="ECO:0000313" key="2">
    <source>
        <dbReference type="EMBL" id="KUI07705.1"/>
    </source>
</evidence>
<keyword evidence="3" id="KW-1185">Reference proteome</keyword>
<dbReference type="InterPro" id="IPR019719">
    <property type="entry name" value="DUF2599"/>
</dbReference>
<dbReference type="AlphaFoldDB" id="A0A117JHP3"/>
<organism evidence="2 3">
    <name type="scientific">Mycobacterium lehmannii</name>
    <dbReference type="NCBI Taxonomy" id="2048550"/>
    <lineage>
        <taxon>Bacteria</taxon>
        <taxon>Bacillati</taxon>
        <taxon>Actinomycetota</taxon>
        <taxon>Actinomycetes</taxon>
        <taxon>Mycobacteriales</taxon>
        <taxon>Mycobacteriaceae</taxon>
        <taxon>Mycobacterium</taxon>
    </lineage>
</organism>
<comment type="caution">
    <text evidence="2">The sequence shown here is derived from an EMBL/GenBank/DDBJ whole genome shotgun (WGS) entry which is preliminary data.</text>
</comment>
<evidence type="ECO:0008006" key="4">
    <source>
        <dbReference type="Google" id="ProtNLM"/>
    </source>
</evidence>
<gene>
    <name evidence="2" type="ORF">AU192_09500</name>
</gene>